<evidence type="ECO:0000313" key="3">
    <source>
        <dbReference type="Proteomes" id="UP000466442"/>
    </source>
</evidence>
<proteinExistence type="predicted"/>
<accession>A0A8S9WVT4</accession>
<keyword evidence="3" id="KW-1185">Reference proteome</keyword>
<feature type="region of interest" description="Disordered" evidence="1">
    <location>
        <begin position="1"/>
        <end position="42"/>
    </location>
</feature>
<comment type="caution">
    <text evidence="2">The sequence shown here is derived from an EMBL/GenBank/DDBJ whole genome shotgun (WGS) entry which is preliminary data.</text>
</comment>
<dbReference type="AlphaFoldDB" id="A0A8S9WVT4"/>
<protein>
    <submittedName>
        <fullName evidence="2">Uncharacterized protein</fullName>
    </submittedName>
</protein>
<feature type="compositionally biased region" description="Basic and acidic residues" evidence="1">
    <location>
        <begin position="64"/>
        <end position="75"/>
    </location>
</feature>
<sequence length="96" mass="10810">MSLITNRERTYKCKTQKGVKKMSSGRMKSASSFADPRAWSSNPRKRTEYIFEAMAELASSSGGEDSKDTSEDSKKPAGRNSLTRRHFLMNKGSFFC</sequence>
<feature type="region of interest" description="Disordered" evidence="1">
    <location>
        <begin position="57"/>
        <end position="96"/>
    </location>
</feature>
<dbReference type="Proteomes" id="UP000466442">
    <property type="component" value="Unassembled WGS sequence"/>
</dbReference>
<gene>
    <name evidence="2" type="ORF">GE061_006504</name>
</gene>
<evidence type="ECO:0000256" key="1">
    <source>
        <dbReference type="SAM" id="MobiDB-lite"/>
    </source>
</evidence>
<dbReference type="EMBL" id="WIXP02000014">
    <property type="protein sequence ID" value="KAF6200201.1"/>
    <property type="molecule type" value="Genomic_DNA"/>
</dbReference>
<reference evidence="2" key="1">
    <citation type="journal article" date="2021" name="Mol. Ecol. Resour.">
        <title>Apolygus lucorum genome provides insights into omnivorousness and mesophyll feeding.</title>
        <authorList>
            <person name="Liu Y."/>
            <person name="Liu H."/>
            <person name="Wang H."/>
            <person name="Huang T."/>
            <person name="Liu B."/>
            <person name="Yang B."/>
            <person name="Yin L."/>
            <person name="Li B."/>
            <person name="Zhang Y."/>
            <person name="Zhang S."/>
            <person name="Jiang F."/>
            <person name="Zhang X."/>
            <person name="Ren Y."/>
            <person name="Wang B."/>
            <person name="Wang S."/>
            <person name="Lu Y."/>
            <person name="Wu K."/>
            <person name="Fan W."/>
            <person name="Wang G."/>
        </authorList>
    </citation>
    <scope>NUCLEOTIDE SEQUENCE</scope>
    <source>
        <strain evidence="2">12Hb</strain>
    </source>
</reference>
<organism evidence="2 3">
    <name type="scientific">Apolygus lucorum</name>
    <name type="common">Small green plant bug</name>
    <name type="synonym">Lygocoris lucorum</name>
    <dbReference type="NCBI Taxonomy" id="248454"/>
    <lineage>
        <taxon>Eukaryota</taxon>
        <taxon>Metazoa</taxon>
        <taxon>Ecdysozoa</taxon>
        <taxon>Arthropoda</taxon>
        <taxon>Hexapoda</taxon>
        <taxon>Insecta</taxon>
        <taxon>Pterygota</taxon>
        <taxon>Neoptera</taxon>
        <taxon>Paraneoptera</taxon>
        <taxon>Hemiptera</taxon>
        <taxon>Heteroptera</taxon>
        <taxon>Panheteroptera</taxon>
        <taxon>Cimicomorpha</taxon>
        <taxon>Miridae</taxon>
        <taxon>Mirini</taxon>
        <taxon>Apolygus</taxon>
    </lineage>
</organism>
<name>A0A8S9WVT4_APOLU</name>
<evidence type="ECO:0000313" key="2">
    <source>
        <dbReference type="EMBL" id="KAF6200201.1"/>
    </source>
</evidence>
<feature type="compositionally biased region" description="Basic and acidic residues" evidence="1">
    <location>
        <begin position="1"/>
        <end position="11"/>
    </location>
</feature>